<proteinExistence type="predicted"/>
<evidence type="ECO:0000313" key="1">
    <source>
        <dbReference type="EMBL" id="OBZ77098.1"/>
    </source>
</evidence>
<protein>
    <submittedName>
        <fullName evidence="1">Uncharacterized protein</fullName>
    </submittedName>
</protein>
<name>A0A1C7MJX9_GRIFR</name>
<comment type="caution">
    <text evidence="1">The sequence shown here is derived from an EMBL/GenBank/DDBJ whole genome shotgun (WGS) entry which is preliminary data.</text>
</comment>
<dbReference type="Proteomes" id="UP000092993">
    <property type="component" value="Unassembled WGS sequence"/>
</dbReference>
<evidence type="ECO:0000313" key="2">
    <source>
        <dbReference type="Proteomes" id="UP000092993"/>
    </source>
</evidence>
<gene>
    <name evidence="1" type="ORF">A0H81_03484</name>
</gene>
<sequence>MSSNVAVDDLMDSLRQVKLPSLAAFHASLLDIDFAQQGLVFPSLSMLTLSLSPMSSALSSSNGYGDRTIQMVTFLDLSNPSPVPFYVLFSYPWDTLVARGSVLA</sequence>
<reference evidence="1 2" key="1">
    <citation type="submission" date="2016-03" db="EMBL/GenBank/DDBJ databases">
        <title>Whole genome sequencing of Grifola frondosa 9006-11.</title>
        <authorList>
            <person name="Min B."/>
            <person name="Park H."/>
            <person name="Kim J.-G."/>
            <person name="Cho H."/>
            <person name="Oh Y.-L."/>
            <person name="Kong W.-S."/>
            <person name="Choi I.-G."/>
        </authorList>
    </citation>
    <scope>NUCLEOTIDE SEQUENCE [LARGE SCALE GENOMIC DNA]</scope>
    <source>
        <strain evidence="1 2">9006-11</strain>
    </source>
</reference>
<dbReference type="AlphaFoldDB" id="A0A1C7MJX9"/>
<accession>A0A1C7MJX9</accession>
<dbReference type="EMBL" id="LUGG01000003">
    <property type="protein sequence ID" value="OBZ77098.1"/>
    <property type="molecule type" value="Genomic_DNA"/>
</dbReference>
<organism evidence="1 2">
    <name type="scientific">Grifola frondosa</name>
    <name type="common">Maitake</name>
    <name type="synonym">Polyporus frondosus</name>
    <dbReference type="NCBI Taxonomy" id="5627"/>
    <lineage>
        <taxon>Eukaryota</taxon>
        <taxon>Fungi</taxon>
        <taxon>Dikarya</taxon>
        <taxon>Basidiomycota</taxon>
        <taxon>Agaricomycotina</taxon>
        <taxon>Agaricomycetes</taxon>
        <taxon>Polyporales</taxon>
        <taxon>Grifolaceae</taxon>
        <taxon>Grifola</taxon>
    </lineage>
</organism>
<keyword evidence="2" id="KW-1185">Reference proteome</keyword>